<dbReference type="EMBL" id="UHEF01000001">
    <property type="protein sequence ID" value="SUM87133.1"/>
    <property type="molecule type" value="Genomic_DNA"/>
</dbReference>
<keyword evidence="2" id="KW-1133">Transmembrane helix</keyword>
<gene>
    <name evidence="6" type="ORF">NCTC12218_00514</name>
</gene>
<feature type="transmembrane region" description="Helical" evidence="2">
    <location>
        <begin position="175"/>
        <end position="192"/>
    </location>
</feature>
<dbReference type="EMBL" id="LR962863">
    <property type="protein sequence ID" value="CAD7358928.1"/>
    <property type="molecule type" value="Genomic_DNA"/>
</dbReference>
<sequence length="203" mass="22781">MKITKFLLSAVSFLVLLGMTSVADAHVTLNPKVSEPGSYEEYQVRVPVERDQNTVKLELEVPDGVTLSTVEPVPGFKHEFNEDKSGKITKITWKATDKGIGKHEHMDFPIVVANPEKEGQFKWKAMQTYKDGKTVKWTSDDEKSETPAPTTEVKKSEPVKADHHDDAQSSHTSPFVWIISILALIISIVALFKRKNFTKSDNE</sequence>
<dbReference type="Gene3D" id="2.60.40.2230">
    <property type="entry name" value="Uncharacterised protein YcnI-like PF07987, DUF1775"/>
    <property type="match status" value="1"/>
</dbReference>
<reference evidence="5 7" key="2">
    <citation type="submission" date="2020-11" db="EMBL/GenBank/DDBJ databases">
        <authorList>
            <consortium name="Pathogen Informatics"/>
        </authorList>
    </citation>
    <scope>NUCLEOTIDE SEQUENCE [LARGE SCALE GENOMIC DNA]</scope>
    <source>
        <strain evidence="5 7">NCTC12218</strain>
    </source>
</reference>
<accession>A0A7Z7QNL7</accession>
<keyword evidence="2" id="KW-0472">Membrane</keyword>
<feature type="region of interest" description="Disordered" evidence="1">
    <location>
        <begin position="136"/>
        <end position="169"/>
    </location>
</feature>
<organism evidence="6">
    <name type="scientific">Staphylococcus schleiferi</name>
    <dbReference type="NCBI Taxonomy" id="1295"/>
    <lineage>
        <taxon>Bacteria</taxon>
        <taxon>Bacillati</taxon>
        <taxon>Bacillota</taxon>
        <taxon>Bacilli</taxon>
        <taxon>Bacillales</taxon>
        <taxon>Staphylococcaceae</taxon>
        <taxon>Staphylococcus</taxon>
    </lineage>
</organism>
<dbReference type="Proteomes" id="UP000264146">
    <property type="component" value="Chromosome"/>
</dbReference>
<feature type="compositionally biased region" description="Basic and acidic residues" evidence="1">
    <location>
        <begin position="152"/>
        <end position="168"/>
    </location>
</feature>
<dbReference type="InterPro" id="IPR038507">
    <property type="entry name" value="YcnI-like_sf"/>
</dbReference>
<evidence type="ECO:0000259" key="4">
    <source>
        <dbReference type="Pfam" id="PF07987"/>
    </source>
</evidence>
<evidence type="ECO:0000256" key="3">
    <source>
        <dbReference type="SAM" id="SignalP"/>
    </source>
</evidence>
<reference evidence="6" key="1">
    <citation type="submission" date="2018-06" db="EMBL/GenBank/DDBJ databases">
        <authorList>
            <consortium name="Pathogen Informatics"/>
            <person name="Doyle S."/>
        </authorList>
    </citation>
    <scope>NUCLEOTIDE SEQUENCE [LARGE SCALE GENOMIC DNA]</scope>
    <source>
        <strain evidence="6">NCTC12218</strain>
    </source>
</reference>
<evidence type="ECO:0000256" key="2">
    <source>
        <dbReference type="SAM" id="Phobius"/>
    </source>
</evidence>
<feature type="domain" description="YncI copper-binding" evidence="4">
    <location>
        <begin position="26"/>
        <end position="152"/>
    </location>
</feature>
<name>A0A7Z7QNL7_STASC</name>
<evidence type="ECO:0000313" key="5">
    <source>
        <dbReference type="EMBL" id="CAD7358928.1"/>
    </source>
</evidence>
<keyword evidence="2" id="KW-0812">Transmembrane</keyword>
<dbReference type="Pfam" id="PF07987">
    <property type="entry name" value="DUF1775"/>
    <property type="match status" value="1"/>
</dbReference>
<protein>
    <submittedName>
        <fullName evidence="6">Uncharacterized protein conserved in bacteria</fullName>
    </submittedName>
</protein>
<feature type="chain" id="PRO_5041101819" evidence="3">
    <location>
        <begin position="26"/>
        <end position="203"/>
    </location>
</feature>
<keyword evidence="3" id="KW-0732">Signal</keyword>
<dbReference type="RefSeq" id="WP_126496460.1">
    <property type="nucleotide sequence ID" value="NZ_LR962863.1"/>
</dbReference>
<dbReference type="AlphaFoldDB" id="A0A7Z7QNL7"/>
<feature type="signal peptide" evidence="3">
    <location>
        <begin position="1"/>
        <end position="25"/>
    </location>
</feature>
<evidence type="ECO:0000256" key="1">
    <source>
        <dbReference type="SAM" id="MobiDB-lite"/>
    </source>
</evidence>
<feature type="compositionally biased region" description="Basic and acidic residues" evidence="1">
    <location>
        <begin position="136"/>
        <end position="145"/>
    </location>
</feature>
<evidence type="ECO:0000313" key="6">
    <source>
        <dbReference type="EMBL" id="SUM87133.1"/>
    </source>
</evidence>
<dbReference type="InterPro" id="IPR012533">
    <property type="entry name" value="YcnI-copper_dom"/>
</dbReference>
<evidence type="ECO:0000313" key="7">
    <source>
        <dbReference type="Proteomes" id="UP000264146"/>
    </source>
</evidence>
<proteinExistence type="predicted"/>
<dbReference type="CDD" id="cd08545">
    <property type="entry name" value="YcnI_like"/>
    <property type="match status" value="1"/>
</dbReference>